<evidence type="ECO:0000259" key="5">
    <source>
        <dbReference type="PROSITE" id="PS50109"/>
    </source>
</evidence>
<evidence type="ECO:0000313" key="10">
    <source>
        <dbReference type="EMBL" id="REG22548.1"/>
    </source>
</evidence>
<feature type="domain" description="Histidine kinase" evidence="5">
    <location>
        <begin position="195"/>
        <end position="413"/>
    </location>
</feature>
<dbReference type="InterPro" id="IPR003594">
    <property type="entry name" value="HATPase_dom"/>
</dbReference>
<dbReference type="PRINTS" id="PR00344">
    <property type="entry name" value="BCTRLSENSOR"/>
</dbReference>
<dbReference type="PROSITE" id="PS50112">
    <property type="entry name" value="PAS"/>
    <property type="match status" value="1"/>
</dbReference>
<dbReference type="SMART" id="SM00387">
    <property type="entry name" value="HATPase_c"/>
    <property type="match status" value="1"/>
</dbReference>
<dbReference type="InterPro" id="IPR036097">
    <property type="entry name" value="HisK_dim/P_sf"/>
</dbReference>
<proteinExistence type="predicted"/>
<evidence type="ECO:0000259" key="8">
    <source>
        <dbReference type="PROSITE" id="PS50113"/>
    </source>
</evidence>
<dbReference type="InterPro" id="IPR003661">
    <property type="entry name" value="HisK_dim/P_dom"/>
</dbReference>
<dbReference type="Pfam" id="PF02518">
    <property type="entry name" value="HATPase_c"/>
    <property type="match status" value="1"/>
</dbReference>
<keyword evidence="3 4" id="KW-0597">Phosphoprotein</keyword>
<dbReference type="Gene3D" id="3.30.450.20">
    <property type="entry name" value="PAS domain"/>
    <property type="match status" value="1"/>
</dbReference>
<feature type="domain" description="PAC" evidence="8">
    <location>
        <begin position="98"/>
        <end position="150"/>
    </location>
</feature>
<dbReference type="InterPro" id="IPR004358">
    <property type="entry name" value="Sig_transdc_His_kin-like_C"/>
</dbReference>
<feature type="modified residue" description="4-aspartylphosphate" evidence="4">
    <location>
        <position position="485"/>
    </location>
</feature>
<dbReference type="InterPro" id="IPR000014">
    <property type="entry name" value="PAS"/>
</dbReference>
<dbReference type="PANTHER" id="PTHR43065:SF50">
    <property type="entry name" value="HISTIDINE KINASE"/>
    <property type="match status" value="1"/>
</dbReference>
<evidence type="ECO:0000256" key="3">
    <source>
        <dbReference type="ARBA" id="ARBA00022553"/>
    </source>
</evidence>
<dbReference type="EMBL" id="QUMU01000019">
    <property type="protein sequence ID" value="REG22548.1"/>
    <property type="molecule type" value="Genomic_DNA"/>
</dbReference>
<evidence type="ECO:0000313" key="9">
    <source>
        <dbReference type="EMBL" id="AKJ03672.1"/>
    </source>
</evidence>
<sequence length="549" mass="60690">MDSVPPSPMPDTSLGQAPDTVAELLRHFQATFEQAAVGLAHVGTNGRWLRVNSRLCDMVGYPYQELMELTFQDITHPDDLAADLQQLQQVLAGEISTYAMEKRYFRKSGETIWVNLTVSLVRKPEGAPDYFIAVIEDITRRHRAEMERDALLAREHQARTEAEQQVRSRSAELDVTRNALIQAERLATAGQLAAGVGHEINNPLSYVLANVTFALEELAERELDETMKEVEDALQQARRGAERIRGIVRDLRTFASSKFDSLGTVDVREALEFAVAMAEHQLRLRARLLRDYTPVPSVVGNESRLGQVFLNLLLNATQSLPEGAVSSNQVTLTIRPHQESWVAIEVRDTGCGIPEENLPRLFEPFFTTKPIGEGTGLGLSVCHGIVTSMGGQLQVESKPGRGSTFRVLLPVAGKAVTPEASGDARVRRPGEPEARRVLVIDDEPEVIEALARTIGPSHTIERAGSGTRALELLARDAGYDVIFCDLMMPELTGMDLYEVIASKYPELLERMVFMTAGGFTPRAIAFVDQHGPRCIEKPFSPETVRACLR</sequence>
<keyword evidence="9" id="KW-0808">Transferase</keyword>
<dbReference type="EMBL" id="CP011509">
    <property type="protein sequence ID" value="AKJ03672.1"/>
    <property type="molecule type" value="Genomic_DNA"/>
</dbReference>
<organism evidence="9 11">
    <name type="scientific">Archangium gephyra</name>
    <dbReference type="NCBI Taxonomy" id="48"/>
    <lineage>
        <taxon>Bacteria</taxon>
        <taxon>Pseudomonadati</taxon>
        <taxon>Myxococcota</taxon>
        <taxon>Myxococcia</taxon>
        <taxon>Myxococcales</taxon>
        <taxon>Cystobacterineae</taxon>
        <taxon>Archangiaceae</taxon>
        <taxon>Archangium</taxon>
    </lineage>
</organism>
<dbReference type="KEGG" id="age:AA314_05298"/>
<feature type="domain" description="PAS" evidence="7">
    <location>
        <begin position="24"/>
        <end position="94"/>
    </location>
</feature>
<dbReference type="InterPro" id="IPR011006">
    <property type="entry name" value="CheY-like_superfamily"/>
</dbReference>
<dbReference type="SUPFAM" id="SSF55785">
    <property type="entry name" value="PYP-like sensor domain (PAS domain)"/>
    <property type="match status" value="1"/>
</dbReference>
<dbReference type="PROSITE" id="PS50110">
    <property type="entry name" value="RESPONSE_REGULATORY"/>
    <property type="match status" value="1"/>
</dbReference>
<dbReference type="Proteomes" id="UP000035579">
    <property type="component" value="Chromosome"/>
</dbReference>
<dbReference type="SUPFAM" id="SSF55874">
    <property type="entry name" value="ATPase domain of HSP90 chaperone/DNA topoisomerase II/histidine kinase"/>
    <property type="match status" value="1"/>
</dbReference>
<dbReference type="SUPFAM" id="SSF52172">
    <property type="entry name" value="CheY-like"/>
    <property type="match status" value="1"/>
</dbReference>
<dbReference type="Gene3D" id="1.10.287.130">
    <property type="match status" value="1"/>
</dbReference>
<dbReference type="SMART" id="SM00086">
    <property type="entry name" value="PAC"/>
    <property type="match status" value="1"/>
</dbReference>
<feature type="domain" description="Response regulatory" evidence="6">
    <location>
        <begin position="436"/>
        <end position="549"/>
    </location>
</feature>
<gene>
    <name evidence="9" type="ORF">AA314_05298</name>
    <name evidence="10" type="ORF">ATI61_11978</name>
</gene>
<dbReference type="InterPro" id="IPR036890">
    <property type="entry name" value="HATPase_C_sf"/>
</dbReference>
<evidence type="ECO:0000259" key="7">
    <source>
        <dbReference type="PROSITE" id="PS50112"/>
    </source>
</evidence>
<dbReference type="InterPro" id="IPR013655">
    <property type="entry name" value="PAS_fold_3"/>
</dbReference>
<dbReference type="Pfam" id="PF00512">
    <property type="entry name" value="HisKA"/>
    <property type="match status" value="1"/>
</dbReference>
<evidence type="ECO:0000256" key="1">
    <source>
        <dbReference type="ARBA" id="ARBA00000085"/>
    </source>
</evidence>
<dbReference type="SMART" id="SM00448">
    <property type="entry name" value="REC"/>
    <property type="match status" value="1"/>
</dbReference>
<dbReference type="InterPro" id="IPR035965">
    <property type="entry name" value="PAS-like_dom_sf"/>
</dbReference>
<protein>
    <recommendedName>
        <fullName evidence="2">histidine kinase</fullName>
        <ecNumber evidence="2">2.7.13.3</ecNumber>
    </recommendedName>
</protein>
<dbReference type="SMART" id="SM00388">
    <property type="entry name" value="HisKA"/>
    <property type="match status" value="1"/>
</dbReference>
<keyword evidence="12" id="KW-1185">Reference proteome</keyword>
<reference evidence="10 12" key="2">
    <citation type="submission" date="2018-08" db="EMBL/GenBank/DDBJ databases">
        <title>Genomic Encyclopedia of Archaeal and Bacterial Type Strains, Phase II (KMG-II): from individual species to whole genera.</title>
        <authorList>
            <person name="Goeker M."/>
        </authorList>
    </citation>
    <scope>NUCLEOTIDE SEQUENCE [LARGE SCALE GENOMIC DNA]</scope>
    <source>
        <strain evidence="10 12">DSM 2261</strain>
    </source>
</reference>
<dbReference type="InterPro" id="IPR000700">
    <property type="entry name" value="PAS-assoc_C"/>
</dbReference>
<comment type="catalytic activity">
    <reaction evidence="1">
        <text>ATP + protein L-histidine = ADP + protein N-phospho-L-histidine.</text>
        <dbReference type="EC" id="2.7.13.3"/>
    </reaction>
</comment>
<evidence type="ECO:0000313" key="11">
    <source>
        <dbReference type="Proteomes" id="UP000035579"/>
    </source>
</evidence>
<dbReference type="Gene3D" id="3.40.50.2300">
    <property type="match status" value="1"/>
</dbReference>
<keyword evidence="9" id="KW-0418">Kinase</keyword>
<dbReference type="SUPFAM" id="SSF47384">
    <property type="entry name" value="Homodimeric domain of signal transducing histidine kinase"/>
    <property type="match status" value="1"/>
</dbReference>
<dbReference type="AlphaFoldDB" id="A0AAC8TF48"/>
<dbReference type="Pfam" id="PF00072">
    <property type="entry name" value="Response_reg"/>
    <property type="match status" value="1"/>
</dbReference>
<dbReference type="GO" id="GO:0000155">
    <property type="term" value="F:phosphorelay sensor kinase activity"/>
    <property type="evidence" value="ECO:0007669"/>
    <property type="project" value="InterPro"/>
</dbReference>
<dbReference type="EC" id="2.7.13.3" evidence="2"/>
<dbReference type="PROSITE" id="PS50109">
    <property type="entry name" value="HIS_KIN"/>
    <property type="match status" value="1"/>
</dbReference>
<dbReference type="Gene3D" id="3.30.565.10">
    <property type="entry name" value="Histidine kinase-like ATPase, C-terminal domain"/>
    <property type="match status" value="1"/>
</dbReference>
<dbReference type="PROSITE" id="PS50113">
    <property type="entry name" value="PAC"/>
    <property type="match status" value="1"/>
</dbReference>
<dbReference type="PANTHER" id="PTHR43065">
    <property type="entry name" value="SENSOR HISTIDINE KINASE"/>
    <property type="match status" value="1"/>
</dbReference>
<dbReference type="Pfam" id="PF08447">
    <property type="entry name" value="PAS_3"/>
    <property type="match status" value="1"/>
</dbReference>
<dbReference type="InterPro" id="IPR001789">
    <property type="entry name" value="Sig_transdc_resp-reg_receiver"/>
</dbReference>
<dbReference type="Proteomes" id="UP000256345">
    <property type="component" value="Unassembled WGS sequence"/>
</dbReference>
<evidence type="ECO:0000259" key="6">
    <source>
        <dbReference type="PROSITE" id="PS50110"/>
    </source>
</evidence>
<reference evidence="9 11" key="1">
    <citation type="submission" date="2015-05" db="EMBL/GenBank/DDBJ databases">
        <title>Genome assembly of Archangium gephyra DSM 2261.</title>
        <authorList>
            <person name="Sharma G."/>
            <person name="Subramanian S."/>
        </authorList>
    </citation>
    <scope>NUCLEOTIDE SEQUENCE [LARGE SCALE GENOMIC DNA]</scope>
    <source>
        <strain evidence="9 11">DSM 2261</strain>
    </source>
</reference>
<name>A0AAC8TF48_9BACT</name>
<evidence type="ECO:0000256" key="2">
    <source>
        <dbReference type="ARBA" id="ARBA00012438"/>
    </source>
</evidence>
<dbReference type="NCBIfam" id="TIGR00229">
    <property type="entry name" value="sensory_box"/>
    <property type="match status" value="1"/>
</dbReference>
<accession>A0AAC8TF48</accession>
<dbReference type="InterPro" id="IPR001610">
    <property type="entry name" value="PAC"/>
</dbReference>
<evidence type="ECO:0000313" key="12">
    <source>
        <dbReference type="Proteomes" id="UP000256345"/>
    </source>
</evidence>
<dbReference type="InterPro" id="IPR005467">
    <property type="entry name" value="His_kinase_dom"/>
</dbReference>
<evidence type="ECO:0000256" key="4">
    <source>
        <dbReference type="PROSITE-ProRule" id="PRU00169"/>
    </source>
</evidence>
<dbReference type="SMART" id="SM00091">
    <property type="entry name" value="PAS"/>
    <property type="match status" value="1"/>
</dbReference>
<dbReference type="CDD" id="cd00082">
    <property type="entry name" value="HisKA"/>
    <property type="match status" value="1"/>
</dbReference>
<dbReference type="CDD" id="cd00130">
    <property type="entry name" value="PAS"/>
    <property type="match status" value="1"/>
</dbReference>